<dbReference type="EMBL" id="MH447526">
    <property type="protein sequence ID" value="AXQ00114.1"/>
    <property type="molecule type" value="Genomic_DNA"/>
</dbReference>
<feature type="transmembrane region" description="Helical" evidence="1">
    <location>
        <begin position="41"/>
        <end position="61"/>
    </location>
</feature>
<feature type="transmembrane region" description="Helical" evidence="1">
    <location>
        <begin position="12"/>
        <end position="29"/>
    </location>
</feature>
<keyword evidence="1" id="KW-0472">Membrane</keyword>
<protein>
    <submittedName>
        <fullName evidence="2">Uncharacterized protein</fullName>
    </submittedName>
</protein>
<reference evidence="2" key="1">
    <citation type="journal article" date="2018" name="Nat. Commun.">
        <title>Structural conservation in a membrane-enveloped filamentous virus infecting a hyperthermophilic acidophile.</title>
        <authorList>
            <person name="Liu Y."/>
            <person name="Osinski T."/>
            <person name="Wang F."/>
            <person name="Krupovic M."/>
            <person name="Schouten S."/>
            <person name="Kasson P."/>
            <person name="Prangishvili D."/>
            <person name="Egelman E.H."/>
        </authorList>
    </citation>
    <scope>NUCLEOTIDE SEQUENCE [LARGE SCALE GENOMIC DNA]</scope>
    <source>
        <strain evidence="2">S48</strain>
    </source>
</reference>
<gene>
    <name evidence="2" type="ORF">SFV1gp32</name>
</gene>
<evidence type="ECO:0000313" key="3">
    <source>
        <dbReference type="Proteomes" id="UP000263690"/>
    </source>
</evidence>
<keyword evidence="1" id="KW-1133">Transmembrane helix</keyword>
<dbReference type="Proteomes" id="UP000263690">
    <property type="component" value="Segment"/>
</dbReference>
<keyword evidence="1" id="KW-0812">Transmembrane</keyword>
<keyword evidence="3" id="KW-1185">Reference proteome</keyword>
<evidence type="ECO:0000313" key="2">
    <source>
        <dbReference type="EMBL" id="AXQ00114.1"/>
    </source>
</evidence>
<proteinExistence type="predicted"/>
<name>A0A346LU71_SUFV1</name>
<organismHost>
    <name type="scientific">Saccharolobus shibatae</name>
    <dbReference type="NCBI Taxonomy" id="2286"/>
</organismHost>
<sequence>MSAKDTSVSLDIVIVIGLVAIAISIIFTFTVNPQLSSNTNLIQIVYVIVTGIISILSYITGKNTRKQ</sequence>
<organism evidence="2">
    <name type="scientific">Sulfolobus filamentous virus 1</name>
    <name type="common">SFV1</name>
    <name type="synonym">Sulfolobus virus SFV-1</name>
    <dbReference type="NCBI Taxonomy" id="2304198"/>
    <lineage>
        <taxon>Viruses</taxon>
        <taxon>Adnaviria</taxon>
        <taxon>Zilligvirae</taxon>
        <taxon>Taleaviricota</taxon>
        <taxon>Tokiviricetes</taxon>
        <taxon>Ligamenvirales</taxon>
        <taxon>Lipothrixviridae</taxon>
        <taxon>Alphalipothrixvirus</taxon>
        <taxon>Alphalipothrixvirus beppuense</taxon>
    </lineage>
</organism>
<evidence type="ECO:0000256" key="1">
    <source>
        <dbReference type="SAM" id="Phobius"/>
    </source>
</evidence>
<accession>A0A346LU71</accession>